<accession>A0ABP3HWM9</accession>
<dbReference type="PANTHER" id="PTHR30047:SF7">
    <property type="entry name" value="HIGH-AFFINITY CHOLINE TRANSPORT PROTEIN"/>
    <property type="match status" value="1"/>
</dbReference>
<keyword evidence="5 8" id="KW-0812">Transmembrane</keyword>
<feature type="transmembrane region" description="Helical" evidence="8">
    <location>
        <begin position="178"/>
        <end position="204"/>
    </location>
</feature>
<feature type="transmembrane region" description="Helical" evidence="8">
    <location>
        <begin position="85"/>
        <end position="106"/>
    </location>
</feature>
<feature type="transmembrane region" description="Helical" evidence="8">
    <location>
        <begin position="312"/>
        <end position="329"/>
    </location>
</feature>
<reference evidence="10" key="1">
    <citation type="journal article" date="2019" name="Int. J. Syst. Evol. Microbiol.">
        <title>The Global Catalogue of Microorganisms (GCM) 10K type strain sequencing project: providing services to taxonomists for standard genome sequencing and annotation.</title>
        <authorList>
            <consortium name="The Broad Institute Genomics Platform"/>
            <consortium name="The Broad Institute Genome Sequencing Center for Infectious Disease"/>
            <person name="Wu L."/>
            <person name="Ma J."/>
        </authorList>
    </citation>
    <scope>NUCLEOTIDE SEQUENCE [LARGE SCALE GENOMIC DNA]</scope>
    <source>
        <strain evidence="10">JCM 13476</strain>
    </source>
</reference>
<keyword evidence="3" id="KW-0813">Transport</keyword>
<feature type="transmembrane region" description="Helical" evidence="8">
    <location>
        <begin position="394"/>
        <end position="414"/>
    </location>
</feature>
<evidence type="ECO:0000256" key="3">
    <source>
        <dbReference type="ARBA" id="ARBA00022448"/>
    </source>
</evidence>
<feature type="transmembrane region" description="Helical" evidence="8">
    <location>
        <begin position="442"/>
        <end position="461"/>
    </location>
</feature>
<organism evidence="9 10">
    <name type="scientific">Brevundimonas terrae</name>
    <dbReference type="NCBI Taxonomy" id="363631"/>
    <lineage>
        <taxon>Bacteria</taxon>
        <taxon>Pseudomonadati</taxon>
        <taxon>Pseudomonadota</taxon>
        <taxon>Alphaproteobacteria</taxon>
        <taxon>Caulobacterales</taxon>
        <taxon>Caulobacteraceae</taxon>
        <taxon>Brevundimonas</taxon>
    </lineage>
</organism>
<evidence type="ECO:0000313" key="9">
    <source>
        <dbReference type="EMBL" id="GAA0382733.1"/>
    </source>
</evidence>
<feature type="transmembrane region" description="Helical" evidence="8">
    <location>
        <begin position="257"/>
        <end position="281"/>
    </location>
</feature>
<evidence type="ECO:0000313" key="10">
    <source>
        <dbReference type="Proteomes" id="UP001500791"/>
    </source>
</evidence>
<dbReference type="InterPro" id="IPR018093">
    <property type="entry name" value="BCCT_CS"/>
</dbReference>
<evidence type="ECO:0000256" key="6">
    <source>
        <dbReference type="ARBA" id="ARBA00022989"/>
    </source>
</evidence>
<dbReference type="Proteomes" id="UP001500791">
    <property type="component" value="Unassembled WGS sequence"/>
</dbReference>
<comment type="similarity">
    <text evidence="2">Belongs to the BCCT transporter (TC 2.A.15) family.</text>
</comment>
<feature type="transmembrane region" description="Helical" evidence="8">
    <location>
        <begin position="138"/>
        <end position="157"/>
    </location>
</feature>
<evidence type="ECO:0000256" key="1">
    <source>
        <dbReference type="ARBA" id="ARBA00004651"/>
    </source>
</evidence>
<sequence length="635" mass="69576">MLASINARTFWGASAIIGVLLLVTLIIPDTAASVFGSAQNWTIENFGWFYVTAVAVFFVLLLVIAFGPMGRLKLGPDDSEPDFPFLSWVAMLFAAGMGIGLMYFGVAEPVQHYVNPPDVTPETMEAAREAMAITYTHWGFHGWAIYGLVGLALGYFAHRKGLPLAMRSAFHPLIGDRIYGPIGDLIDIFAICGTLFGIATSLGLGVSQIVSGLNAVFGLPATPWMQVVLIVAVVGLATISVLSGVGKGVRRLSELNLIMAVCLMLFIMLAGPTLFLIRAYVQNFGLYLDHFIVRSFTLYAYEPRAWLADWTLFYWSWWIAWSPFVGLFIARISRGRSVREFVVSVLTVPTAFTFLWMTVFGNSAMALDMGISQGAISDAVRTDLSTALFRFLDYFPLSTVTSILAIALVMVFFVTSADSGALILANLSSAHNDEDAPGWMRVYWAVLLALVSSALLLAGGLSALQTATLLAALPFGIILLLMGAGLVRQMNADLHGEVIEQAAPHLGARLRFIFAPASREQIIRQINQTACPALEEVYAALSANAEFANLDRQEDEITLTIDNEKGTSFFYRVAPRSRPRIALTASEARQNRRLNEWRMAANSSDGKRARDITGFTREQIVSDVLEHLQRWRAAL</sequence>
<keyword evidence="4" id="KW-1003">Cell membrane</keyword>
<keyword evidence="6 8" id="KW-1133">Transmembrane helix</keyword>
<keyword evidence="10" id="KW-1185">Reference proteome</keyword>
<comment type="subcellular location">
    <subcellularLocation>
        <location evidence="1">Cell membrane</location>
        <topology evidence="1">Multi-pass membrane protein</topology>
    </subcellularLocation>
</comment>
<feature type="transmembrane region" description="Helical" evidence="8">
    <location>
        <begin position="47"/>
        <end position="65"/>
    </location>
</feature>
<feature type="transmembrane region" description="Helical" evidence="8">
    <location>
        <begin position="467"/>
        <end position="487"/>
    </location>
</feature>
<dbReference type="EMBL" id="BAAAEJ010000003">
    <property type="protein sequence ID" value="GAA0382733.1"/>
    <property type="molecule type" value="Genomic_DNA"/>
</dbReference>
<dbReference type="PROSITE" id="PS01303">
    <property type="entry name" value="BCCT"/>
    <property type="match status" value="1"/>
</dbReference>
<dbReference type="RefSeq" id="WP_167175086.1">
    <property type="nucleotide sequence ID" value="NZ_BAAAEJ010000003.1"/>
</dbReference>
<dbReference type="PANTHER" id="PTHR30047">
    <property type="entry name" value="HIGH-AFFINITY CHOLINE TRANSPORT PROTEIN-RELATED"/>
    <property type="match status" value="1"/>
</dbReference>
<comment type="caution">
    <text evidence="9">The sequence shown here is derived from an EMBL/GenBank/DDBJ whole genome shotgun (WGS) entry which is preliminary data.</text>
</comment>
<feature type="transmembrane region" description="Helical" evidence="8">
    <location>
        <begin position="224"/>
        <end position="245"/>
    </location>
</feature>
<dbReference type="InterPro" id="IPR000060">
    <property type="entry name" value="BCCT_transptr"/>
</dbReference>
<feature type="transmembrane region" description="Helical" evidence="8">
    <location>
        <begin position="9"/>
        <end position="27"/>
    </location>
</feature>
<evidence type="ECO:0000256" key="5">
    <source>
        <dbReference type="ARBA" id="ARBA00022692"/>
    </source>
</evidence>
<proteinExistence type="inferred from homology"/>
<name>A0ABP3HWM9_9CAUL</name>
<feature type="transmembrane region" description="Helical" evidence="8">
    <location>
        <begin position="341"/>
        <end position="359"/>
    </location>
</feature>
<dbReference type="NCBIfam" id="TIGR00842">
    <property type="entry name" value="bcct"/>
    <property type="match status" value="1"/>
</dbReference>
<gene>
    <name evidence="9" type="primary">betT</name>
    <name evidence="9" type="ORF">GCM10009093_07130</name>
</gene>
<evidence type="ECO:0000256" key="8">
    <source>
        <dbReference type="SAM" id="Phobius"/>
    </source>
</evidence>
<keyword evidence="7 8" id="KW-0472">Membrane</keyword>
<evidence type="ECO:0000256" key="4">
    <source>
        <dbReference type="ARBA" id="ARBA00022475"/>
    </source>
</evidence>
<dbReference type="Pfam" id="PF02028">
    <property type="entry name" value="BCCT"/>
    <property type="match status" value="1"/>
</dbReference>
<evidence type="ECO:0000256" key="2">
    <source>
        <dbReference type="ARBA" id="ARBA00005658"/>
    </source>
</evidence>
<protein>
    <submittedName>
        <fullName evidence="9">Choline BCCT transporter BetT</fullName>
    </submittedName>
</protein>
<evidence type="ECO:0000256" key="7">
    <source>
        <dbReference type="ARBA" id="ARBA00023136"/>
    </source>
</evidence>